<evidence type="ECO:0000313" key="2">
    <source>
        <dbReference type="Proteomes" id="UP000185674"/>
    </source>
</evidence>
<dbReference type="STRING" id="487316.BEN76_08505"/>
<organism evidence="1 2">
    <name type="scientific">Acinetobacter soli</name>
    <dbReference type="NCBI Taxonomy" id="487316"/>
    <lineage>
        <taxon>Bacteria</taxon>
        <taxon>Pseudomonadati</taxon>
        <taxon>Pseudomonadota</taxon>
        <taxon>Gammaproteobacteria</taxon>
        <taxon>Moraxellales</taxon>
        <taxon>Moraxellaceae</taxon>
        <taxon>Acinetobacter</taxon>
    </lineage>
</organism>
<evidence type="ECO:0000313" key="1">
    <source>
        <dbReference type="EMBL" id="APV36054.1"/>
    </source>
</evidence>
<dbReference type="RefSeq" id="WP_004935989.1">
    <property type="nucleotide sequence ID" value="NZ_BBNM01000003.1"/>
</dbReference>
<dbReference type="AlphaFoldDB" id="A0A1P8EIN4"/>
<protein>
    <submittedName>
        <fullName evidence="1">Uncharacterized protein</fullName>
    </submittedName>
</protein>
<name>A0A1P8EIN4_9GAMM</name>
<dbReference type="Proteomes" id="UP000185674">
    <property type="component" value="Chromosome"/>
</dbReference>
<dbReference type="EMBL" id="CP016896">
    <property type="protein sequence ID" value="APV36054.1"/>
    <property type="molecule type" value="Genomic_DNA"/>
</dbReference>
<sequence length="94" mass="11057">MTILDLEAYKMQQFEHMAEKIIKNPGYYLDFDSVADFYKAVWLNDFPQGTTFSATGLDDGAECFYAVIEYKQKKINISIDHDRYHVDYLKKDLI</sequence>
<proteinExistence type="predicted"/>
<dbReference type="eggNOG" id="ENOG5031RUH">
    <property type="taxonomic scope" value="Bacteria"/>
</dbReference>
<accession>A0A1P8EIN4</accession>
<dbReference type="KEGG" id="asol:BEN76_08505"/>
<gene>
    <name evidence="1" type="ORF">BEN76_08505</name>
</gene>
<reference evidence="1 2" key="1">
    <citation type="submission" date="2016-08" db="EMBL/GenBank/DDBJ databases">
        <title>Complete genome sequence of Acinetobacter baylyi strain GFJ2.</title>
        <authorList>
            <person name="Tabata M."/>
            <person name="Kuboki S."/>
            <person name="Gibu N."/>
            <person name="Kinouchi Y."/>
            <person name="Vangnai A."/>
            <person name="Kasai D."/>
            <person name="Fukuda M."/>
        </authorList>
    </citation>
    <scope>NUCLEOTIDE SEQUENCE [LARGE SCALE GENOMIC DNA]</scope>
    <source>
        <strain evidence="1 2">GFJ2</strain>
    </source>
</reference>